<gene>
    <name evidence="6" type="ORF">SAMN04488117_11013</name>
</gene>
<evidence type="ECO:0000256" key="4">
    <source>
        <dbReference type="PROSITE-ProRule" id="PRU00433"/>
    </source>
</evidence>
<dbReference type="SMART" id="SM01008">
    <property type="entry name" value="Ald_Xan_dh_C"/>
    <property type="match status" value="1"/>
</dbReference>
<organism evidence="6 7">
    <name type="scientific">Celeribacter baekdonensis</name>
    <dbReference type="NCBI Taxonomy" id="875171"/>
    <lineage>
        <taxon>Bacteria</taxon>
        <taxon>Pseudomonadati</taxon>
        <taxon>Pseudomonadota</taxon>
        <taxon>Alphaproteobacteria</taxon>
        <taxon>Rhodobacterales</taxon>
        <taxon>Roseobacteraceae</taxon>
        <taxon>Celeribacter</taxon>
    </lineage>
</organism>
<dbReference type="EMBL" id="FNBL01000010">
    <property type="protein sequence ID" value="SDG00155.1"/>
    <property type="molecule type" value="Genomic_DNA"/>
</dbReference>
<dbReference type="GO" id="GO:0020037">
    <property type="term" value="F:heme binding"/>
    <property type="evidence" value="ECO:0007669"/>
    <property type="project" value="InterPro"/>
</dbReference>
<dbReference type="GO" id="GO:0016491">
    <property type="term" value="F:oxidoreductase activity"/>
    <property type="evidence" value="ECO:0007669"/>
    <property type="project" value="InterPro"/>
</dbReference>
<keyword evidence="1 4" id="KW-0349">Heme</keyword>
<dbReference type="InterPro" id="IPR036909">
    <property type="entry name" value="Cyt_c-like_dom_sf"/>
</dbReference>
<dbReference type="SUPFAM" id="SSF46626">
    <property type="entry name" value="Cytochrome c"/>
    <property type="match status" value="3"/>
</dbReference>
<evidence type="ECO:0000256" key="3">
    <source>
        <dbReference type="ARBA" id="ARBA00023004"/>
    </source>
</evidence>
<dbReference type="GO" id="GO:0009055">
    <property type="term" value="F:electron transfer activity"/>
    <property type="evidence" value="ECO:0007669"/>
    <property type="project" value="InterPro"/>
</dbReference>
<dbReference type="PANTHER" id="PTHR47495">
    <property type="entry name" value="ALDEHYDE DEHYDROGENASE"/>
    <property type="match status" value="1"/>
</dbReference>
<evidence type="ECO:0000313" key="6">
    <source>
        <dbReference type="EMBL" id="SDG00155.1"/>
    </source>
</evidence>
<evidence type="ECO:0000259" key="5">
    <source>
        <dbReference type="PROSITE" id="PS51007"/>
    </source>
</evidence>
<keyword evidence="3 4" id="KW-0408">Iron</keyword>
<feature type="domain" description="Cytochrome c" evidence="5">
    <location>
        <begin position="773"/>
        <end position="876"/>
    </location>
</feature>
<evidence type="ECO:0000256" key="2">
    <source>
        <dbReference type="ARBA" id="ARBA00022723"/>
    </source>
</evidence>
<sequence>MPDVVSSALAVVIEGPNGPQTYISLDAKGRATGFNGHVDLGTGITTALAQIVAEELDLPLSNVEIVLGDTARTPDQGPTIASETIQVAAIPLRKAAAQARNWLADRGARALNAPLGQVALKNGVVHWKDTQRSYADLLLDQKVTLIYDPDTPTKDPKDYTIVGTKTPRRDLEDKLRGAHLYIHDLHVEGMVHGHVLRPPYAGRDSGDFVGRSLIGYDERAVQDMPGFIAVVREADFLGVVAETAAQAQAIAEALPTRWRMPPNLPDMSKLADTIRHQPATPRVLDVTGDFDTALVQADHVKSRSYVWPYHEHGSIGPSCSIADWNGAQPIIWSGTQNPHVLRGDLAELVGLNAEAVEIRRYQAAGCYGRNCADDVGADALLLSRAVGRPVRVQLTRAQEHLWEPKGAAQVMDVQGGLKKARLDAYAIDTWYPSNRAPNLGLLLTGRVDPAPRPADMGDRTIVPPYDIANKRITVHDMAPIVRASWMRGVSALPNTFAHESFMDEMAFEAGEDPVAFRLKHLKDPRAMDLVRRTAEAAGYVPHNGPRLRREGRMAYGQGFAYATYVHGPFPGTAAAAAAWVVDVAVDLETGETTLSRVFVGQDQGLVINPDGVRQQIHGNVIQTASRVMAEEITFDEIAPTAQSWAAYPIQTFPAVPDIKTMLIERPDEPPLGVGESAAVPSAAAIANAIFDATGVRMREVPFTPEKLRRDLAVQAGGRVMLPAAQTHPARKSRKIGALVAALGGVLTLGAVSVPLHRSIPPTTPPTPATFSVETLARGKEVFALGDCAVCHTAEGGVKNAGGRAVPTPFGTVYTTNLTPDPETGLGRWSFEAFERAMRHGISREGHTLYPAFPYTSFAKIDGADMYALYAYLQTLPAVSAPTPKAQMIAPANLRNGVAAWNWLYHDATPFAPNPAQSEVWNRGKYLVEAAGHCSGCHAPRNGAGAEMPNMTGAVVEGWYAPPLEGLASVQMNWDEASLFAYLRKGHAPNASASGPMAEVIESLQEVPDPDIRAMSVYLASLMAPATESLPETRALPREADLPPSRASRLFESACASCHDPVFADSLTVARIPLTRAPALRAPTSEALMSVLNEGLRAPEGLDLRDMPSFRGEFSDADLTELTQYLRARFAPDLPAW</sequence>
<dbReference type="InterPro" id="IPR037165">
    <property type="entry name" value="AldOxase/xan_DH_Mopterin-bd_sf"/>
</dbReference>
<dbReference type="Pfam" id="PF00034">
    <property type="entry name" value="Cytochrom_C"/>
    <property type="match status" value="1"/>
</dbReference>
<dbReference type="Gene3D" id="3.30.365.10">
    <property type="entry name" value="Aldehyde oxidase/xanthine dehydrogenase, molybdopterin binding domain"/>
    <property type="match status" value="4"/>
</dbReference>
<evidence type="ECO:0000256" key="1">
    <source>
        <dbReference type="ARBA" id="ARBA00022617"/>
    </source>
</evidence>
<feature type="domain" description="Cytochrome c" evidence="5">
    <location>
        <begin position="1041"/>
        <end position="1129"/>
    </location>
</feature>
<dbReference type="Gene3D" id="1.10.760.10">
    <property type="entry name" value="Cytochrome c-like domain"/>
    <property type="match status" value="3"/>
</dbReference>
<dbReference type="AlphaFoldDB" id="A0A1G7QNR2"/>
<accession>A0A1G7QNR2</accession>
<dbReference type="InterPro" id="IPR046867">
    <property type="entry name" value="AldOxase/xan_DH_MoCoBD2"/>
</dbReference>
<reference evidence="6 7" key="1">
    <citation type="submission" date="2016-10" db="EMBL/GenBank/DDBJ databases">
        <authorList>
            <person name="de Groot N.N."/>
        </authorList>
    </citation>
    <scope>NUCLEOTIDE SEQUENCE [LARGE SCALE GENOMIC DNA]</scope>
    <source>
        <strain evidence="6 7">DSM 27375</strain>
    </source>
</reference>
<dbReference type="InterPro" id="IPR000674">
    <property type="entry name" value="Ald_Oxase/Xan_DH_a/b"/>
</dbReference>
<keyword evidence="2 4" id="KW-0479">Metal-binding</keyword>
<name>A0A1G7QNR2_9RHOB</name>
<evidence type="ECO:0000313" key="7">
    <source>
        <dbReference type="Proteomes" id="UP000182284"/>
    </source>
</evidence>
<protein>
    <submittedName>
        <fullName evidence="6">Nicotinate dehydrogenase subunit B</fullName>
    </submittedName>
</protein>
<proteinExistence type="predicted"/>
<dbReference type="InterPro" id="IPR052516">
    <property type="entry name" value="N-heterocyclic_Hydroxylase"/>
</dbReference>
<dbReference type="Pfam" id="PF20256">
    <property type="entry name" value="MoCoBD_2"/>
    <property type="match status" value="2"/>
</dbReference>
<dbReference type="InterPro" id="IPR009056">
    <property type="entry name" value="Cyt_c-like_dom"/>
</dbReference>
<dbReference type="InterPro" id="IPR008274">
    <property type="entry name" value="AldOxase/xan_DH_MoCoBD1"/>
</dbReference>
<feature type="domain" description="Cytochrome c" evidence="5">
    <location>
        <begin position="918"/>
        <end position="1022"/>
    </location>
</feature>
<dbReference type="Pfam" id="PF13442">
    <property type="entry name" value="Cytochrome_CBB3"/>
    <property type="match status" value="1"/>
</dbReference>
<dbReference type="PANTHER" id="PTHR47495:SF1">
    <property type="entry name" value="BLL3820 PROTEIN"/>
    <property type="match status" value="1"/>
</dbReference>
<dbReference type="Proteomes" id="UP000182284">
    <property type="component" value="Unassembled WGS sequence"/>
</dbReference>
<dbReference type="Gene3D" id="3.90.1170.50">
    <property type="entry name" value="Aldehyde oxidase/xanthine dehydrogenase, a/b hammerhead"/>
    <property type="match status" value="1"/>
</dbReference>
<dbReference type="Pfam" id="PF02738">
    <property type="entry name" value="MoCoBD_1"/>
    <property type="match status" value="1"/>
</dbReference>
<dbReference type="PROSITE" id="PS51007">
    <property type="entry name" value="CYTC"/>
    <property type="match status" value="3"/>
</dbReference>
<dbReference type="OrthoDB" id="9767994at2"/>
<dbReference type="RefSeq" id="WP_074646191.1">
    <property type="nucleotide sequence ID" value="NZ_FNBL01000010.1"/>
</dbReference>
<dbReference type="GO" id="GO:0046872">
    <property type="term" value="F:metal ion binding"/>
    <property type="evidence" value="ECO:0007669"/>
    <property type="project" value="UniProtKB-KW"/>
</dbReference>
<dbReference type="SUPFAM" id="SSF56003">
    <property type="entry name" value="Molybdenum cofactor-binding domain"/>
    <property type="match status" value="2"/>
</dbReference>